<reference evidence="1" key="1">
    <citation type="submission" date="2018-11" db="EMBL/GenBank/DDBJ databases">
        <title>The sequence and de novo assembly of Larimichthys crocea genome using PacBio and Hi-C technologies.</title>
        <authorList>
            <person name="Xu P."/>
            <person name="Chen B."/>
            <person name="Zhou Z."/>
            <person name="Ke Q."/>
            <person name="Wu Y."/>
            <person name="Bai H."/>
            <person name="Pu F."/>
        </authorList>
    </citation>
    <scope>NUCLEOTIDE SEQUENCE</scope>
    <source>
        <tissue evidence="1">Muscle</tissue>
    </source>
</reference>
<comment type="caution">
    <text evidence="1">The sequence shown here is derived from an EMBL/GenBank/DDBJ whole genome shotgun (WGS) entry which is preliminary data.</text>
</comment>
<evidence type="ECO:0000313" key="1">
    <source>
        <dbReference type="EMBL" id="TMS17238.1"/>
    </source>
</evidence>
<keyword evidence="2" id="KW-1185">Reference proteome</keyword>
<name>A0ACD3RD17_LARCR</name>
<proteinExistence type="predicted"/>
<dbReference type="EMBL" id="CM011680">
    <property type="protein sequence ID" value="TMS17238.1"/>
    <property type="molecule type" value="Genomic_DNA"/>
</dbReference>
<sequence>MYKRSSTEPEPEESDLSGQADTPLIELAPALPMSPTPASPTPESPVPVSAVREITVMTEPGLEPEPEPEQEPEPSPKPRVDITSKTAVDVAVNEPVAPKEIEAVPEPVREEPVPPVLVTEKDPFEHMTPGCTKVATPLPVLLPEYVQAVSTEPEPEESDLSGQADTPLIELAPALPTPMSPTPASPTPESPGPVSAVREITVMTEPGPRARTRTRARTISKAKLQC</sequence>
<gene>
    <name evidence="1" type="ORF">E3U43_001307</name>
</gene>
<evidence type="ECO:0000313" key="2">
    <source>
        <dbReference type="Proteomes" id="UP000793456"/>
    </source>
</evidence>
<dbReference type="Proteomes" id="UP000793456">
    <property type="component" value="Chromosome VII"/>
</dbReference>
<protein>
    <submittedName>
        <fullName evidence="1">Uncharacterized protein</fullName>
    </submittedName>
</protein>
<accession>A0ACD3RD17</accession>
<organism evidence="1 2">
    <name type="scientific">Larimichthys crocea</name>
    <name type="common">Large yellow croaker</name>
    <name type="synonym">Pseudosciaena crocea</name>
    <dbReference type="NCBI Taxonomy" id="215358"/>
    <lineage>
        <taxon>Eukaryota</taxon>
        <taxon>Metazoa</taxon>
        <taxon>Chordata</taxon>
        <taxon>Craniata</taxon>
        <taxon>Vertebrata</taxon>
        <taxon>Euteleostomi</taxon>
        <taxon>Actinopterygii</taxon>
        <taxon>Neopterygii</taxon>
        <taxon>Teleostei</taxon>
        <taxon>Neoteleostei</taxon>
        <taxon>Acanthomorphata</taxon>
        <taxon>Eupercaria</taxon>
        <taxon>Sciaenidae</taxon>
        <taxon>Larimichthys</taxon>
    </lineage>
</organism>